<dbReference type="InterPro" id="IPR050818">
    <property type="entry name" value="KCNH_animal-type"/>
</dbReference>
<name>A0ABD3MVS7_9STRA</name>
<dbReference type="InterPro" id="IPR005821">
    <property type="entry name" value="Ion_trans_dom"/>
</dbReference>
<keyword evidence="3 5" id="KW-1133">Transmembrane helix</keyword>
<dbReference type="AlphaFoldDB" id="A0ABD3MVS7"/>
<evidence type="ECO:0000313" key="7">
    <source>
        <dbReference type="EMBL" id="KAL3768064.1"/>
    </source>
</evidence>
<dbReference type="PANTHER" id="PTHR10217:SF435">
    <property type="entry name" value="POTASSIUM VOLTAGE-GATED CHANNEL PROTEIN EAG"/>
    <property type="match status" value="1"/>
</dbReference>
<organism evidence="7 8">
    <name type="scientific">Cyclotella atomus</name>
    <dbReference type="NCBI Taxonomy" id="382360"/>
    <lineage>
        <taxon>Eukaryota</taxon>
        <taxon>Sar</taxon>
        <taxon>Stramenopiles</taxon>
        <taxon>Ochrophyta</taxon>
        <taxon>Bacillariophyta</taxon>
        <taxon>Coscinodiscophyceae</taxon>
        <taxon>Thalassiosirophycidae</taxon>
        <taxon>Stephanodiscales</taxon>
        <taxon>Stephanodiscaceae</taxon>
        <taxon>Cyclotella</taxon>
    </lineage>
</organism>
<dbReference type="Gene3D" id="1.10.287.70">
    <property type="match status" value="1"/>
</dbReference>
<gene>
    <name evidence="7" type="ORF">ACHAWO_011268</name>
</gene>
<evidence type="ECO:0000256" key="3">
    <source>
        <dbReference type="ARBA" id="ARBA00022989"/>
    </source>
</evidence>
<feature type="transmembrane region" description="Helical" evidence="5">
    <location>
        <begin position="231"/>
        <end position="260"/>
    </location>
</feature>
<comment type="subcellular location">
    <subcellularLocation>
        <location evidence="1">Membrane</location>
        <topology evidence="1">Multi-pass membrane protein</topology>
    </subcellularLocation>
</comment>
<dbReference type="Pfam" id="PF00520">
    <property type="entry name" value="Ion_trans"/>
    <property type="match status" value="1"/>
</dbReference>
<keyword evidence="2 5" id="KW-0812">Transmembrane</keyword>
<comment type="caution">
    <text evidence="7">The sequence shown here is derived from an EMBL/GenBank/DDBJ whole genome shotgun (WGS) entry which is preliminary data.</text>
</comment>
<feature type="transmembrane region" description="Helical" evidence="5">
    <location>
        <begin position="334"/>
        <end position="357"/>
    </location>
</feature>
<feature type="transmembrane region" description="Helical" evidence="5">
    <location>
        <begin position="113"/>
        <end position="138"/>
    </location>
</feature>
<proteinExistence type="predicted"/>
<feature type="domain" description="Ion transport" evidence="6">
    <location>
        <begin position="79"/>
        <end position="358"/>
    </location>
</feature>
<accession>A0ABD3MVS7</accession>
<dbReference type="PANTHER" id="PTHR10217">
    <property type="entry name" value="VOLTAGE AND LIGAND GATED POTASSIUM CHANNEL"/>
    <property type="match status" value="1"/>
</dbReference>
<feature type="transmembrane region" description="Helical" evidence="5">
    <location>
        <begin position="80"/>
        <end position="101"/>
    </location>
</feature>
<dbReference type="Gene3D" id="2.60.120.10">
    <property type="entry name" value="Jelly Rolls"/>
    <property type="match status" value="1"/>
</dbReference>
<keyword evidence="4 5" id="KW-0472">Membrane</keyword>
<sequence length="603" mass="69688">MNTALSRRQSATVPFTSCRDLNTNVSGTLTNGSSTIPQSTLKRTPSRAVWQSLQKRMNQTHPSLKGYRFVIFPEKASTQFWDLLIIGFTVYNAFFIPYQFGMSGGYYKMTSDLFVVFSFVVDLIFFVDTFLQFFRAYYDKKGYLIYNLSTIRKTYIRSGWFFINLLSSIPTSLLVWAAAGIEDQDDFNEDFTGWDRALMVLDVFKLLRLFRLKRLMKTSSVVDSYWERMNVMATIILKFLAMIAVLSHWIACIWGVVAFIEAGLSFGEPLLTTTNWISNWYNASYVEGGLQPIGFDHSWDRYFLCLFWSVQSITSIGYGNIVPVTLIEYVVSDFLMLICGIFWAYIIGSFVSALASMGSVQEEYQRRLNQANQMIGDFMHQDQTISEVDQSYKNTSSRVKRFLTRQRDTTTKKWLDDKAAPTLMDRYPTLEILSPGLQSYCALHLLSPLIEKVPYLSLKHLSREEQAEVAMKTVNLEFSPGERFTHHSELGRGILIFLQGFGMSSRDIDHLSPTWRRCCHTSDPEVKEVLVEDDYYNGMSMVIHFISFSRCLFIPRSAIMDVLERNPVAWRKSARWHYFQGCLIRFYLNELAKDAFNNSEEMV</sequence>
<protein>
    <recommendedName>
        <fullName evidence="6">Ion transport domain-containing protein</fullName>
    </recommendedName>
</protein>
<reference evidence="7 8" key="1">
    <citation type="submission" date="2024-10" db="EMBL/GenBank/DDBJ databases">
        <title>Updated reference genomes for cyclostephanoid diatoms.</title>
        <authorList>
            <person name="Roberts W.R."/>
            <person name="Alverson A.J."/>
        </authorList>
    </citation>
    <scope>NUCLEOTIDE SEQUENCE [LARGE SCALE GENOMIC DNA]</scope>
    <source>
        <strain evidence="7 8">AJA010-31</strain>
    </source>
</reference>
<evidence type="ECO:0000256" key="2">
    <source>
        <dbReference type="ARBA" id="ARBA00022692"/>
    </source>
</evidence>
<feature type="transmembrane region" description="Helical" evidence="5">
    <location>
        <begin position="191"/>
        <end position="210"/>
    </location>
</feature>
<evidence type="ECO:0000256" key="1">
    <source>
        <dbReference type="ARBA" id="ARBA00004141"/>
    </source>
</evidence>
<dbReference type="InterPro" id="IPR018490">
    <property type="entry name" value="cNMP-bd_dom_sf"/>
</dbReference>
<dbReference type="Proteomes" id="UP001530400">
    <property type="component" value="Unassembled WGS sequence"/>
</dbReference>
<dbReference type="GO" id="GO:0016020">
    <property type="term" value="C:membrane"/>
    <property type="evidence" value="ECO:0007669"/>
    <property type="project" value="UniProtKB-SubCell"/>
</dbReference>
<dbReference type="EMBL" id="JALLPJ020001354">
    <property type="protein sequence ID" value="KAL3768064.1"/>
    <property type="molecule type" value="Genomic_DNA"/>
</dbReference>
<dbReference type="SUPFAM" id="SSF51206">
    <property type="entry name" value="cAMP-binding domain-like"/>
    <property type="match status" value="1"/>
</dbReference>
<evidence type="ECO:0000256" key="5">
    <source>
        <dbReference type="SAM" id="Phobius"/>
    </source>
</evidence>
<dbReference type="SUPFAM" id="SSF81324">
    <property type="entry name" value="Voltage-gated potassium channels"/>
    <property type="match status" value="1"/>
</dbReference>
<dbReference type="InterPro" id="IPR003938">
    <property type="entry name" value="K_chnl_volt-dep_EAG/ELK/ERG"/>
</dbReference>
<evidence type="ECO:0000259" key="6">
    <source>
        <dbReference type="Pfam" id="PF00520"/>
    </source>
</evidence>
<dbReference type="InterPro" id="IPR014710">
    <property type="entry name" value="RmlC-like_jellyroll"/>
</dbReference>
<feature type="transmembrane region" description="Helical" evidence="5">
    <location>
        <begin position="159"/>
        <end position="179"/>
    </location>
</feature>
<evidence type="ECO:0000313" key="8">
    <source>
        <dbReference type="Proteomes" id="UP001530400"/>
    </source>
</evidence>
<keyword evidence="8" id="KW-1185">Reference proteome</keyword>
<dbReference type="PRINTS" id="PR01463">
    <property type="entry name" value="EAGCHANLFMLY"/>
</dbReference>
<evidence type="ECO:0000256" key="4">
    <source>
        <dbReference type="ARBA" id="ARBA00023136"/>
    </source>
</evidence>